<name>A0A5C3P263_9APHY</name>
<dbReference type="InterPro" id="IPR008266">
    <property type="entry name" value="Tyr_kinase_AS"/>
</dbReference>
<reference evidence="3 4" key="1">
    <citation type="journal article" date="2019" name="Nat. Ecol. Evol.">
        <title>Megaphylogeny resolves global patterns of mushroom evolution.</title>
        <authorList>
            <person name="Varga T."/>
            <person name="Krizsan K."/>
            <person name="Foldi C."/>
            <person name="Dima B."/>
            <person name="Sanchez-Garcia M."/>
            <person name="Sanchez-Ramirez S."/>
            <person name="Szollosi G.J."/>
            <person name="Szarkandi J.G."/>
            <person name="Papp V."/>
            <person name="Albert L."/>
            <person name="Andreopoulos W."/>
            <person name="Angelini C."/>
            <person name="Antonin V."/>
            <person name="Barry K.W."/>
            <person name="Bougher N.L."/>
            <person name="Buchanan P."/>
            <person name="Buyck B."/>
            <person name="Bense V."/>
            <person name="Catcheside P."/>
            <person name="Chovatia M."/>
            <person name="Cooper J."/>
            <person name="Damon W."/>
            <person name="Desjardin D."/>
            <person name="Finy P."/>
            <person name="Geml J."/>
            <person name="Haridas S."/>
            <person name="Hughes K."/>
            <person name="Justo A."/>
            <person name="Karasinski D."/>
            <person name="Kautmanova I."/>
            <person name="Kiss B."/>
            <person name="Kocsube S."/>
            <person name="Kotiranta H."/>
            <person name="LaButti K.M."/>
            <person name="Lechner B.E."/>
            <person name="Liimatainen K."/>
            <person name="Lipzen A."/>
            <person name="Lukacs Z."/>
            <person name="Mihaltcheva S."/>
            <person name="Morgado L.N."/>
            <person name="Niskanen T."/>
            <person name="Noordeloos M.E."/>
            <person name="Ohm R.A."/>
            <person name="Ortiz-Santana B."/>
            <person name="Ovrebo C."/>
            <person name="Racz N."/>
            <person name="Riley R."/>
            <person name="Savchenko A."/>
            <person name="Shiryaev A."/>
            <person name="Soop K."/>
            <person name="Spirin V."/>
            <person name="Szebenyi C."/>
            <person name="Tomsovsky M."/>
            <person name="Tulloss R.E."/>
            <person name="Uehling J."/>
            <person name="Grigoriev I.V."/>
            <person name="Vagvolgyi C."/>
            <person name="Papp T."/>
            <person name="Martin F.M."/>
            <person name="Miettinen O."/>
            <person name="Hibbett D.S."/>
            <person name="Nagy L.G."/>
        </authorList>
    </citation>
    <scope>NUCLEOTIDE SEQUENCE [LARGE SCALE GENOMIC DNA]</scope>
    <source>
        <strain evidence="3 4">HHB13444</strain>
    </source>
</reference>
<evidence type="ECO:0000313" key="4">
    <source>
        <dbReference type="Proteomes" id="UP000308197"/>
    </source>
</evidence>
<sequence>MTRQYKELGDYDFLDHIFTISTDVDHAKHTKLEVTENPFLSLSNAEDLTEGQLSAAVTDAVNTNQLAPGLIMALSDYVPDSHVVDEVGQKVHCALFDKTLSPKGGRPHWGDQLVPIAFKRLPICGDPFGDVNNEAGAAAEDRKKVRGQINNYVELVFSVQQRLHLIMILFLGRKFRLLFWDRSGAVVSNAVDYYEEWQLLCDILWRVDVLSRCYPEAQPAFSPGTPIGMRWTKLGWRAPTTSTIPHANLLETRSSLTLSTPSIPDGDGVRNFLVGRPHFRAKGLIGRGTRGYVALDTSTGRFTWLKDAWRVDYDDVGLEGDILNELNEAGVPNIPTLVCHGDIRGQTTKTPDYWALPSPPLPEQRLGQLLSARSSARTLVNPPGSASLKRKRAIGTTEATLPKPKGLPQESLSEDDPCPLRRHKHYRVVVEEVCMPLAMFKNGKHLVWIILDCVYAHQGAAENNVIHRDVSGGNILIYPKVDTNRKGIRELRWAGLLTDWELSKKLDAPRKARQPERTGTWQSMSVAILKNPRRVVEIPDDLESFFHVLLYHAIRYLHSNLDELEVGDWIEDFFDCYTVTDDVYYCGKTKLYVMTTSAQLTSSKGKVSFESPMDELLGFLLSSFKALYAVTAYDEEQESLAKSSDGLENIDPDESSDEDYDYDYDYDFGPSPGALKPFNVHQPVKPVQEKYVPSEQDREVAKNVTTHGALAMVLHEFLHSKWAKSDKVGDRVPIEWQPKKHLGPSVMSASTRHKRQLFERPRKQDKPVAAQ</sequence>
<feature type="compositionally biased region" description="Acidic residues" evidence="1">
    <location>
        <begin position="648"/>
        <end position="659"/>
    </location>
</feature>
<evidence type="ECO:0000259" key="2">
    <source>
        <dbReference type="Pfam" id="PF17667"/>
    </source>
</evidence>
<keyword evidence="4" id="KW-1185">Reference proteome</keyword>
<dbReference type="PANTHER" id="PTHR38248:SF2">
    <property type="entry name" value="FUNK1 11"/>
    <property type="match status" value="1"/>
</dbReference>
<accession>A0A5C3P263</accession>
<dbReference type="InterPro" id="IPR040976">
    <property type="entry name" value="Pkinase_fungal"/>
</dbReference>
<feature type="non-terminal residue" evidence="3">
    <location>
        <position position="771"/>
    </location>
</feature>
<evidence type="ECO:0000256" key="1">
    <source>
        <dbReference type="SAM" id="MobiDB-lite"/>
    </source>
</evidence>
<feature type="domain" description="Fungal-type protein kinase" evidence="2">
    <location>
        <begin position="139"/>
        <end position="551"/>
    </location>
</feature>
<proteinExistence type="predicted"/>
<dbReference type="Proteomes" id="UP000308197">
    <property type="component" value="Unassembled WGS sequence"/>
</dbReference>
<dbReference type="AlphaFoldDB" id="A0A5C3P263"/>
<dbReference type="InterPro" id="IPR011009">
    <property type="entry name" value="Kinase-like_dom_sf"/>
</dbReference>
<evidence type="ECO:0000313" key="3">
    <source>
        <dbReference type="EMBL" id="TFK83362.1"/>
    </source>
</evidence>
<feature type="region of interest" description="Disordered" evidence="1">
    <location>
        <begin position="738"/>
        <end position="771"/>
    </location>
</feature>
<gene>
    <name evidence="3" type="ORF">K466DRAFT_665889</name>
</gene>
<feature type="region of interest" description="Disordered" evidence="1">
    <location>
        <begin position="640"/>
        <end position="659"/>
    </location>
</feature>
<protein>
    <recommendedName>
        <fullName evidence="2">Fungal-type protein kinase domain-containing protein</fullName>
    </recommendedName>
</protein>
<dbReference type="EMBL" id="ML211399">
    <property type="protein sequence ID" value="TFK83362.1"/>
    <property type="molecule type" value="Genomic_DNA"/>
</dbReference>
<organism evidence="3 4">
    <name type="scientific">Polyporus arcularius HHB13444</name>
    <dbReference type="NCBI Taxonomy" id="1314778"/>
    <lineage>
        <taxon>Eukaryota</taxon>
        <taxon>Fungi</taxon>
        <taxon>Dikarya</taxon>
        <taxon>Basidiomycota</taxon>
        <taxon>Agaricomycotina</taxon>
        <taxon>Agaricomycetes</taxon>
        <taxon>Polyporales</taxon>
        <taxon>Polyporaceae</taxon>
        <taxon>Polyporus</taxon>
    </lineage>
</organism>
<dbReference type="GO" id="GO:0004672">
    <property type="term" value="F:protein kinase activity"/>
    <property type="evidence" value="ECO:0007669"/>
    <property type="project" value="InterPro"/>
</dbReference>
<dbReference type="PANTHER" id="PTHR38248">
    <property type="entry name" value="FUNK1 6"/>
    <property type="match status" value="1"/>
</dbReference>
<dbReference type="Pfam" id="PF17667">
    <property type="entry name" value="Pkinase_fungal"/>
    <property type="match status" value="1"/>
</dbReference>
<dbReference type="InParanoid" id="A0A5C3P263"/>
<dbReference type="SUPFAM" id="SSF56112">
    <property type="entry name" value="Protein kinase-like (PK-like)"/>
    <property type="match status" value="1"/>
</dbReference>
<feature type="region of interest" description="Disordered" evidence="1">
    <location>
        <begin position="378"/>
        <end position="418"/>
    </location>
</feature>
<feature type="compositionally biased region" description="Basic and acidic residues" evidence="1">
    <location>
        <begin position="756"/>
        <end position="771"/>
    </location>
</feature>
<dbReference type="PROSITE" id="PS00109">
    <property type="entry name" value="PROTEIN_KINASE_TYR"/>
    <property type="match status" value="1"/>
</dbReference>
<dbReference type="Gene3D" id="1.10.510.10">
    <property type="entry name" value="Transferase(Phosphotransferase) domain 1"/>
    <property type="match status" value="1"/>
</dbReference>